<dbReference type="Gene3D" id="3.30.40.10">
    <property type="entry name" value="Zinc/RING finger domain, C3HC4 (zinc finger)"/>
    <property type="match status" value="1"/>
</dbReference>
<comment type="similarity">
    <text evidence="4">Belongs to the RING-box family.</text>
</comment>
<evidence type="ECO:0000256" key="5">
    <source>
        <dbReference type="ARBA" id="ARBA00022490"/>
    </source>
</evidence>
<evidence type="ECO:0000256" key="9">
    <source>
        <dbReference type="ARBA" id="ARBA00022833"/>
    </source>
</evidence>
<keyword evidence="10" id="KW-0539">Nucleus</keyword>
<evidence type="ECO:0000256" key="4">
    <source>
        <dbReference type="ARBA" id="ARBA00009273"/>
    </source>
</evidence>
<dbReference type="SUPFAM" id="SSF57850">
    <property type="entry name" value="RING/U-box"/>
    <property type="match status" value="1"/>
</dbReference>
<evidence type="ECO:0000313" key="15">
    <source>
        <dbReference type="Proteomes" id="UP000256970"/>
    </source>
</evidence>
<evidence type="ECO:0000256" key="3">
    <source>
        <dbReference type="ARBA" id="ARBA00004906"/>
    </source>
</evidence>
<dbReference type="SMART" id="SM00184">
    <property type="entry name" value="RING"/>
    <property type="match status" value="1"/>
</dbReference>
<evidence type="ECO:0000256" key="1">
    <source>
        <dbReference type="ARBA" id="ARBA00004123"/>
    </source>
</evidence>
<evidence type="ECO:0000256" key="2">
    <source>
        <dbReference type="ARBA" id="ARBA00004496"/>
    </source>
</evidence>
<dbReference type="GO" id="GO:0031463">
    <property type="term" value="C:Cul3-RING ubiquitin ligase complex"/>
    <property type="evidence" value="ECO:0007669"/>
    <property type="project" value="UniProtKB-ARBA"/>
</dbReference>
<feature type="region of interest" description="Disordered" evidence="12">
    <location>
        <begin position="33"/>
        <end position="88"/>
    </location>
</feature>
<keyword evidence="5" id="KW-0963">Cytoplasm</keyword>
<proteinExistence type="inferred from homology"/>
<keyword evidence="9" id="KW-0862">Zinc</keyword>
<protein>
    <recommendedName>
        <fullName evidence="13">RING-type domain-containing protein</fullName>
    </recommendedName>
</protein>
<dbReference type="Pfam" id="PF12678">
    <property type="entry name" value="zf-rbx1"/>
    <property type="match status" value="1"/>
</dbReference>
<organism evidence="14 15">
    <name type="scientific">Tetradesmus obliquus</name>
    <name type="common">Green alga</name>
    <name type="synonym">Acutodesmus obliquus</name>
    <dbReference type="NCBI Taxonomy" id="3088"/>
    <lineage>
        <taxon>Eukaryota</taxon>
        <taxon>Viridiplantae</taxon>
        <taxon>Chlorophyta</taxon>
        <taxon>core chlorophytes</taxon>
        <taxon>Chlorophyceae</taxon>
        <taxon>CS clade</taxon>
        <taxon>Sphaeropleales</taxon>
        <taxon>Scenedesmaceae</taxon>
        <taxon>Tetradesmus</taxon>
    </lineage>
</organism>
<gene>
    <name evidence="14" type="ORF">BQ4739_LOCUS18137</name>
</gene>
<keyword evidence="6" id="KW-0479">Metal-binding</keyword>
<keyword evidence="15" id="KW-1185">Reference proteome</keyword>
<feature type="compositionally biased region" description="Low complexity" evidence="12">
    <location>
        <begin position="71"/>
        <end position="82"/>
    </location>
</feature>
<name>A0A383WK19_TETOB</name>
<dbReference type="GO" id="GO:0005634">
    <property type="term" value="C:nucleus"/>
    <property type="evidence" value="ECO:0007669"/>
    <property type="project" value="UniProtKB-SubCell"/>
</dbReference>
<feature type="compositionally biased region" description="Low complexity" evidence="12">
    <location>
        <begin position="44"/>
        <end position="54"/>
    </location>
</feature>
<evidence type="ECO:0000256" key="10">
    <source>
        <dbReference type="ARBA" id="ARBA00023242"/>
    </source>
</evidence>
<evidence type="ECO:0000256" key="6">
    <source>
        <dbReference type="ARBA" id="ARBA00022723"/>
    </source>
</evidence>
<evidence type="ECO:0000313" key="14">
    <source>
        <dbReference type="EMBL" id="SZX77798.1"/>
    </source>
</evidence>
<dbReference type="InterPro" id="IPR001841">
    <property type="entry name" value="Znf_RING"/>
</dbReference>
<keyword evidence="8" id="KW-0833">Ubl conjugation pathway</keyword>
<feature type="domain" description="RING-type" evidence="13">
    <location>
        <begin position="111"/>
        <end position="168"/>
    </location>
</feature>
<dbReference type="InterPro" id="IPR024766">
    <property type="entry name" value="Znf_RING_H2"/>
</dbReference>
<dbReference type="AlphaFoldDB" id="A0A383WK19"/>
<evidence type="ECO:0000256" key="7">
    <source>
        <dbReference type="ARBA" id="ARBA00022771"/>
    </source>
</evidence>
<comment type="subcellular location">
    <subcellularLocation>
        <location evidence="2">Cytoplasm</location>
    </subcellularLocation>
    <subcellularLocation>
        <location evidence="1">Nucleus</location>
    </subcellularLocation>
</comment>
<dbReference type="InterPro" id="IPR013083">
    <property type="entry name" value="Znf_RING/FYVE/PHD"/>
</dbReference>
<dbReference type="GO" id="GO:0005737">
    <property type="term" value="C:cytoplasm"/>
    <property type="evidence" value="ECO:0007669"/>
    <property type="project" value="UniProtKB-SubCell"/>
</dbReference>
<dbReference type="FunFam" id="3.30.40.10:FF:000273">
    <property type="entry name" value="E3 ubiquitin-protein ligase RBX1"/>
    <property type="match status" value="1"/>
</dbReference>
<evidence type="ECO:0000256" key="12">
    <source>
        <dbReference type="SAM" id="MobiDB-lite"/>
    </source>
</evidence>
<evidence type="ECO:0000256" key="8">
    <source>
        <dbReference type="ARBA" id="ARBA00022786"/>
    </source>
</evidence>
<comment type="pathway">
    <text evidence="3">Protein modification; protein ubiquitination.</text>
</comment>
<keyword evidence="7 11" id="KW-0863">Zinc-finger</keyword>
<dbReference type="Proteomes" id="UP000256970">
    <property type="component" value="Unassembled WGS sequence"/>
</dbReference>
<reference evidence="14 15" key="1">
    <citation type="submission" date="2016-10" db="EMBL/GenBank/DDBJ databases">
        <authorList>
            <person name="Cai Z."/>
        </authorList>
    </citation>
    <scope>NUCLEOTIDE SEQUENCE [LARGE SCALE GENOMIC DNA]</scope>
</reference>
<dbReference type="PANTHER" id="PTHR11210">
    <property type="entry name" value="RING BOX"/>
    <property type="match status" value="1"/>
</dbReference>
<accession>A0A383WK19</accession>
<dbReference type="EMBL" id="FNXT01001295">
    <property type="protein sequence ID" value="SZX77798.1"/>
    <property type="molecule type" value="Genomic_DNA"/>
</dbReference>
<dbReference type="PROSITE" id="PS50089">
    <property type="entry name" value="ZF_RING_2"/>
    <property type="match status" value="1"/>
</dbReference>
<sequence>MLLKLADYVCVLVDQKLGLSIDVCWPWRSSGRGGPTAAHHSSRQRSSSSSSSSSAMADTQDMETEQQQPRASEGAGPSSKAGKGSKGGKRFEVKKWNAVAMWSWAICTDTCAICRNNLYEPSIEYQANPTGDPDHPGLSISWGCCGHVFHLDCIQRWLKTRSACPLCNKEWEFAKIEKILAGSSMAVD</sequence>
<dbReference type="InterPro" id="IPR051031">
    <property type="entry name" value="RING-box_E3_Ubiquitin_Ligase"/>
</dbReference>
<evidence type="ECO:0000259" key="13">
    <source>
        <dbReference type="PROSITE" id="PS50089"/>
    </source>
</evidence>
<dbReference type="GO" id="GO:0008270">
    <property type="term" value="F:zinc ion binding"/>
    <property type="evidence" value="ECO:0007669"/>
    <property type="project" value="UniProtKB-KW"/>
</dbReference>
<dbReference type="STRING" id="3088.A0A383WK19"/>
<evidence type="ECO:0000256" key="11">
    <source>
        <dbReference type="PROSITE-ProRule" id="PRU00175"/>
    </source>
</evidence>